<feature type="transmembrane region" description="Helical" evidence="2">
    <location>
        <begin position="42"/>
        <end position="63"/>
    </location>
</feature>
<dbReference type="PANTHER" id="PTHR10404:SF46">
    <property type="entry name" value="VACUOLAR PROTEIN SORTING-ASSOCIATED PROTEIN 70"/>
    <property type="match status" value="1"/>
</dbReference>
<organism evidence="4 5">
    <name type="scientific">Lingula anatina</name>
    <name type="common">Brachiopod</name>
    <name type="synonym">Lingula unguis</name>
    <dbReference type="NCBI Taxonomy" id="7574"/>
    <lineage>
        <taxon>Eukaryota</taxon>
        <taxon>Metazoa</taxon>
        <taxon>Spiralia</taxon>
        <taxon>Lophotrochozoa</taxon>
        <taxon>Brachiopoda</taxon>
        <taxon>Linguliformea</taxon>
        <taxon>Lingulata</taxon>
        <taxon>Lingulida</taxon>
        <taxon>Linguloidea</taxon>
        <taxon>Lingulidae</taxon>
        <taxon>Lingula</taxon>
    </lineage>
</organism>
<accession>A0A1S3HIR1</accession>
<dbReference type="FunFam" id="3.40.630.10:FF:000101">
    <property type="entry name" value="N-acetylated alpha-linked acidic dipeptidase like 1"/>
    <property type="match status" value="1"/>
</dbReference>
<evidence type="ECO:0000313" key="5">
    <source>
        <dbReference type="RefSeq" id="XP_013385897.1"/>
    </source>
</evidence>
<name>A0A1S3HIR1_LINAN</name>
<keyword evidence="2" id="KW-0472">Membrane</keyword>
<dbReference type="InterPro" id="IPR046450">
    <property type="entry name" value="PA_dom_sf"/>
</dbReference>
<dbReference type="Pfam" id="PF04389">
    <property type="entry name" value="Peptidase_M28"/>
    <property type="match status" value="1"/>
</dbReference>
<dbReference type="KEGG" id="lak:106155561"/>
<keyword evidence="2" id="KW-1133">Transmembrane helix</keyword>
<dbReference type="SUPFAM" id="SSF47672">
    <property type="entry name" value="Transferrin receptor-like dimerisation domain"/>
    <property type="match status" value="1"/>
</dbReference>
<dbReference type="AlphaFoldDB" id="A0A1S3HIR1"/>
<dbReference type="RefSeq" id="XP_013385897.1">
    <property type="nucleotide sequence ID" value="XM_013530443.1"/>
</dbReference>
<dbReference type="SUPFAM" id="SSF52025">
    <property type="entry name" value="PA domain"/>
    <property type="match status" value="1"/>
</dbReference>
<keyword evidence="4" id="KW-1185">Reference proteome</keyword>
<dbReference type="InterPro" id="IPR039373">
    <property type="entry name" value="Peptidase_M28B"/>
</dbReference>
<dbReference type="InParanoid" id="A0A1S3HIR1"/>
<protein>
    <submittedName>
        <fullName evidence="5">N-acetylated-alpha-linked acidic dipeptidase 2</fullName>
    </submittedName>
</protein>
<dbReference type="Proteomes" id="UP000085678">
    <property type="component" value="Unplaced"/>
</dbReference>
<evidence type="ECO:0000256" key="2">
    <source>
        <dbReference type="SAM" id="Phobius"/>
    </source>
</evidence>
<gene>
    <name evidence="5" type="primary">LOC106155561</name>
</gene>
<evidence type="ECO:0000259" key="3">
    <source>
        <dbReference type="Pfam" id="PF04389"/>
    </source>
</evidence>
<proteinExistence type="inferred from homology"/>
<dbReference type="InterPro" id="IPR036757">
    <property type="entry name" value="TFR-like_dimer_dom_sf"/>
</dbReference>
<dbReference type="Gene3D" id="3.50.30.30">
    <property type="match status" value="1"/>
</dbReference>
<dbReference type="Gene3D" id="3.40.630.10">
    <property type="entry name" value="Zn peptidases"/>
    <property type="match status" value="1"/>
</dbReference>
<keyword evidence="2" id="KW-0812">Transmembrane</keyword>
<feature type="domain" description="Peptidase M28" evidence="3">
    <location>
        <begin position="409"/>
        <end position="636"/>
    </location>
</feature>
<dbReference type="GO" id="GO:0004180">
    <property type="term" value="F:carboxypeptidase activity"/>
    <property type="evidence" value="ECO:0007669"/>
    <property type="project" value="TreeGrafter"/>
</dbReference>
<dbReference type="Gene3D" id="1.20.930.40">
    <property type="entry name" value="Transferrin receptor-like, dimerisation domain"/>
    <property type="match status" value="1"/>
</dbReference>
<evidence type="ECO:0000313" key="4">
    <source>
        <dbReference type="Proteomes" id="UP000085678"/>
    </source>
</evidence>
<evidence type="ECO:0000256" key="1">
    <source>
        <dbReference type="ARBA" id="ARBA00005634"/>
    </source>
</evidence>
<comment type="similarity">
    <text evidence="1">Belongs to the peptidase M28 family. M28B subfamily.</text>
</comment>
<dbReference type="SUPFAM" id="SSF53187">
    <property type="entry name" value="Zn-dependent exopeptidases"/>
    <property type="match status" value="1"/>
</dbReference>
<dbReference type="GeneID" id="106155561"/>
<dbReference type="OrthoDB" id="5841748at2759"/>
<dbReference type="STRING" id="7574.A0A1S3HIR1"/>
<reference evidence="5" key="1">
    <citation type="submission" date="2025-08" db="UniProtKB">
        <authorList>
            <consortium name="RefSeq"/>
        </authorList>
    </citation>
    <scope>IDENTIFICATION</scope>
    <source>
        <tissue evidence="5">Gonads</tissue>
    </source>
</reference>
<dbReference type="InterPro" id="IPR007484">
    <property type="entry name" value="Peptidase_M28"/>
</dbReference>
<dbReference type="PANTHER" id="PTHR10404">
    <property type="entry name" value="N-ACETYLATED-ALPHA-LINKED ACIDIC DIPEPTIDASE"/>
    <property type="match status" value="1"/>
</dbReference>
<sequence length="821" mass="92282">MPAWDGASDKVTIDYSQLSTKQDGEVPKKPQRTGCLSNKKGCVVRVLLLVVTVFVGLILGYVIRREVHPKITQKIMLQNGGNCTTQIKDYSPYTSKKLLGFLDAENIKEFVKKFTSTLDMAGTKGSLKKAGDVRGQFRSWQMDYVYNATYRVRLSYPGIQREPSDPSNLVQLINSSSSVVYTCKTSYNTPVSDHSSGNQDTSLTLNYIPYSPAGTAQGDLVYVNYGRPEDFQVLESKNISLTGNILLIRYKDGSPFIDWRKLHNSLQGKKVSGILFFADPQDFNYGGHSKLYPDTWWLPGNVTQFRTLSFTVGDLDTPFEPAKDYMLVQEDNKKSPTAFDQVAEFYPDIPLQPINYQDADYLLRQLTEGVPPDGWRGTLDTSYNLSKLKNSQKLNLTTFNEEVVKMIKNVLGVIVGREEPDRYVIIGAHHDSLVEGSITRGSGLGIAMELAQKFRELAHSGWKPRRSLIFAIWDATEFGAIGSTEWIEEYKLELSTSTVAYINLDAVIRGNIFTATGHPLLTEVLHAATRVVPSPDHDKTSVFDQWRKDSKKMEPGLYPYTASSVLLSCTDCTGFEMGVGAPSLQLGYTYPQEMKIKNFPVFQTYLDRFEYLHTFIDRNFTLHKAIAAVTADLVLRLVDSALLPFDLTDFVDAMWTAYNTTVLMHKETLTKDLMEAMNHFNKAIGDLSKAVALFQKQTKNITSLSSLELRQMNNKLMQVSRALAAPEIYSAGMNRKKTYMGMNILPVAIEESNGEPIFLNLHLQLLELESNLGTNGQPNNTDVLKTSFKKMAGIHTWKIKSLTTLFHNSVWPHEHDIETDS</sequence>